<dbReference type="GO" id="GO:0003735">
    <property type="term" value="F:structural constituent of ribosome"/>
    <property type="evidence" value="ECO:0007669"/>
    <property type="project" value="UniProtKB-UniRule"/>
</dbReference>
<evidence type="ECO:0000256" key="9">
    <source>
        <dbReference type="RuleBase" id="RU003823"/>
    </source>
</evidence>
<dbReference type="Gene3D" id="3.30.230.10">
    <property type="match status" value="1"/>
</dbReference>
<dbReference type="PROSITE" id="PS50881">
    <property type="entry name" value="S5_DSRBD"/>
    <property type="match status" value="1"/>
</dbReference>
<protein>
    <recommendedName>
        <fullName evidence="6">Small ribosomal subunit protein uS5</fullName>
    </recommendedName>
    <alternativeName>
        <fullName evidence="7">30S ribosomal protein S5</fullName>
    </alternativeName>
</protein>
<evidence type="ECO:0000256" key="4">
    <source>
        <dbReference type="ARBA" id="ARBA00022980"/>
    </source>
</evidence>
<evidence type="ECO:0000256" key="3">
    <source>
        <dbReference type="ARBA" id="ARBA00022884"/>
    </source>
</evidence>
<dbReference type="GO" id="GO:0005737">
    <property type="term" value="C:cytoplasm"/>
    <property type="evidence" value="ECO:0007669"/>
    <property type="project" value="UniProtKB-ARBA"/>
</dbReference>
<dbReference type="PANTHER" id="PTHR48277">
    <property type="entry name" value="MITOCHONDRIAL RIBOSOMAL PROTEIN S5"/>
    <property type="match status" value="1"/>
</dbReference>
<keyword evidence="4 8" id="KW-0689">Ribosomal protein</keyword>
<evidence type="ECO:0000313" key="12">
    <source>
        <dbReference type="Proteomes" id="UP000228886"/>
    </source>
</evidence>
<evidence type="ECO:0000256" key="8">
    <source>
        <dbReference type="PROSITE-ProRule" id="PRU00268"/>
    </source>
</evidence>
<dbReference type="SUPFAM" id="SSF54211">
    <property type="entry name" value="Ribosomal protein S5 domain 2-like"/>
    <property type="match status" value="1"/>
</dbReference>
<dbReference type="InterPro" id="IPR000851">
    <property type="entry name" value="Ribosomal_uS5"/>
</dbReference>
<sequence length="146" mass="15511">MDQGWIRKVVTINRISKVVKGGRRMRFSALVVTGNGAGLVGYGHEKAGEVSAAIAKAEKKAMKSLIKISLEGPSIPFSFTSKFGASRILLKPARKGRGLVAAKSVRAVMEAVGVSDVVTKLFGSHNPLNVVKATLLGLSHLSEDRE</sequence>
<accession>A0A2M7EA79</accession>
<evidence type="ECO:0000259" key="10">
    <source>
        <dbReference type="PROSITE" id="PS50881"/>
    </source>
</evidence>
<dbReference type="InterPro" id="IPR014721">
    <property type="entry name" value="Ribsml_uS5_D2-typ_fold_subgr"/>
</dbReference>
<dbReference type="InterPro" id="IPR013810">
    <property type="entry name" value="Ribosomal_uS5_N"/>
</dbReference>
<dbReference type="Pfam" id="PF00333">
    <property type="entry name" value="Ribosomal_S5"/>
    <property type="match status" value="1"/>
</dbReference>
<dbReference type="GO" id="GO:0006412">
    <property type="term" value="P:translation"/>
    <property type="evidence" value="ECO:0007669"/>
    <property type="project" value="InterPro"/>
</dbReference>
<keyword evidence="3" id="KW-0694">RNA-binding</keyword>
<keyword evidence="2" id="KW-0699">rRNA-binding</keyword>
<reference evidence="12" key="1">
    <citation type="submission" date="2017-09" db="EMBL/GenBank/DDBJ databases">
        <title>Depth-based differentiation of microbial function through sediment-hosted aquifers and enrichment of novel symbionts in the deep terrestrial subsurface.</title>
        <authorList>
            <person name="Probst A.J."/>
            <person name="Ladd B."/>
            <person name="Jarett J.K."/>
            <person name="Geller-Mcgrath D.E."/>
            <person name="Sieber C.M.K."/>
            <person name="Emerson J.B."/>
            <person name="Anantharaman K."/>
            <person name="Thomas B.C."/>
            <person name="Malmstrom R."/>
            <person name="Stieglmeier M."/>
            <person name="Klingl A."/>
            <person name="Woyke T."/>
            <person name="Ryan C.M."/>
            <person name="Banfield J.F."/>
        </authorList>
    </citation>
    <scope>NUCLEOTIDE SEQUENCE [LARGE SCALE GENOMIC DNA]</scope>
</reference>
<proteinExistence type="inferred from homology"/>
<dbReference type="FunFam" id="3.30.230.10:FF:000002">
    <property type="entry name" value="30S ribosomal protein S5"/>
    <property type="match status" value="1"/>
</dbReference>
<feature type="domain" description="S5 DRBM" evidence="10">
    <location>
        <begin position="5"/>
        <end position="68"/>
    </location>
</feature>
<evidence type="ECO:0000256" key="7">
    <source>
        <dbReference type="ARBA" id="ARBA00035519"/>
    </source>
</evidence>
<comment type="caution">
    <text evidence="11">The sequence shown here is derived from an EMBL/GenBank/DDBJ whole genome shotgun (WGS) entry which is preliminary data.</text>
</comment>
<dbReference type="GO" id="GO:0015935">
    <property type="term" value="C:small ribosomal subunit"/>
    <property type="evidence" value="ECO:0007669"/>
    <property type="project" value="InterPro"/>
</dbReference>
<dbReference type="SUPFAM" id="SSF54768">
    <property type="entry name" value="dsRNA-binding domain-like"/>
    <property type="match status" value="1"/>
</dbReference>
<evidence type="ECO:0000256" key="6">
    <source>
        <dbReference type="ARBA" id="ARBA00035255"/>
    </source>
</evidence>
<dbReference type="InterPro" id="IPR020568">
    <property type="entry name" value="Ribosomal_Su5_D2-typ_SF"/>
</dbReference>
<organism evidence="11 12">
    <name type="scientific">bacterium (Candidatus Ratteibacteria) CG01_land_8_20_14_3_00_40_19</name>
    <dbReference type="NCBI Taxonomy" id="2014290"/>
    <lineage>
        <taxon>Bacteria</taxon>
        <taxon>Candidatus Ratteibacteria</taxon>
    </lineage>
</organism>
<dbReference type="PANTHER" id="PTHR48277:SF1">
    <property type="entry name" value="MITOCHONDRIAL RIBOSOMAL PROTEIN S5"/>
    <property type="match status" value="1"/>
</dbReference>
<dbReference type="NCBIfam" id="TIGR01021">
    <property type="entry name" value="rpsE_bact"/>
    <property type="match status" value="1"/>
</dbReference>
<name>A0A2M7EA79_9BACT</name>
<comment type="similarity">
    <text evidence="1 9">Belongs to the universal ribosomal protein uS5 family.</text>
</comment>
<dbReference type="Gene3D" id="3.30.160.20">
    <property type="match status" value="1"/>
</dbReference>
<dbReference type="InterPro" id="IPR005712">
    <property type="entry name" value="Ribosomal_uS5_bac-type"/>
</dbReference>
<dbReference type="GO" id="GO:0019843">
    <property type="term" value="F:rRNA binding"/>
    <property type="evidence" value="ECO:0007669"/>
    <property type="project" value="UniProtKB-KW"/>
</dbReference>
<dbReference type="PROSITE" id="PS00585">
    <property type="entry name" value="RIBOSOMAL_S5"/>
    <property type="match status" value="1"/>
</dbReference>
<keyword evidence="5 8" id="KW-0687">Ribonucleoprotein</keyword>
<dbReference type="InterPro" id="IPR005324">
    <property type="entry name" value="Ribosomal_uS5_C"/>
</dbReference>
<evidence type="ECO:0000313" key="11">
    <source>
        <dbReference type="EMBL" id="PIV64619.1"/>
    </source>
</evidence>
<dbReference type="Proteomes" id="UP000228886">
    <property type="component" value="Unassembled WGS sequence"/>
</dbReference>
<dbReference type="EMBL" id="PETL01000063">
    <property type="protein sequence ID" value="PIV64619.1"/>
    <property type="molecule type" value="Genomic_DNA"/>
</dbReference>
<dbReference type="Pfam" id="PF03719">
    <property type="entry name" value="Ribosomal_S5_C"/>
    <property type="match status" value="1"/>
</dbReference>
<evidence type="ECO:0000256" key="2">
    <source>
        <dbReference type="ARBA" id="ARBA00022730"/>
    </source>
</evidence>
<gene>
    <name evidence="11" type="ORF">COS11_01250</name>
</gene>
<dbReference type="AlphaFoldDB" id="A0A2M7EA79"/>
<evidence type="ECO:0000256" key="5">
    <source>
        <dbReference type="ARBA" id="ARBA00023274"/>
    </source>
</evidence>
<evidence type="ECO:0000256" key="1">
    <source>
        <dbReference type="ARBA" id="ARBA00008945"/>
    </source>
</evidence>
<dbReference type="InterPro" id="IPR018192">
    <property type="entry name" value="Ribosomal_uS5_N_CS"/>
</dbReference>